<accession>A0AAV4KCN5</accession>
<dbReference type="AlphaFoldDB" id="A0AAV4KCN5"/>
<dbReference type="NCBIfam" id="TIGR00236">
    <property type="entry name" value="wecB"/>
    <property type="match status" value="1"/>
</dbReference>
<gene>
    <name evidence="3" type="primary">wecB</name>
    <name evidence="4" type="ORF">CP977_33325</name>
    <name evidence="3" type="ORF">GCM10010497_14340</name>
</gene>
<sequence>MSEIPPGRRDVAVVLGTRPEIIKLAPLIRLLGERARIVHTGQHYDGALSGTFFANFGLPQPHLLLDGATGPWGRGAQIGELTAELARAFVADPPRVVVVQGDTNSTSAGAQAAHYCGIPVVHVEAGLRSGDRAMPEEINRLVVGVLADVHCAATEQAAANLLATGTAPERIRVTGNTVVEATLMSLPDPAERGRIVREHGADGPFVLATVHRPENTDSFERLQALLTALAGLGERVVMPLHPRTRAKAKQLGLEHLLDRIDVTDPVDHPTFLALADRARLLVSDSGGIQEEATVLKKPLLVVRTSTERPEAVAAGFSRLVEPGAPLLDAARAALEDPDTHDRLLATASPYGDGTASAQIHALATALADGAPLPGTGPGR</sequence>
<proteinExistence type="inferred from homology"/>
<evidence type="ECO:0000259" key="2">
    <source>
        <dbReference type="Pfam" id="PF02350"/>
    </source>
</evidence>
<dbReference type="InterPro" id="IPR003331">
    <property type="entry name" value="UDP_GlcNAc_Epimerase_2_dom"/>
</dbReference>
<organism evidence="3 6">
    <name type="scientific">Streptomyces cinereoruber</name>
    <dbReference type="NCBI Taxonomy" id="67260"/>
    <lineage>
        <taxon>Bacteria</taxon>
        <taxon>Bacillati</taxon>
        <taxon>Actinomycetota</taxon>
        <taxon>Actinomycetes</taxon>
        <taxon>Kitasatosporales</taxon>
        <taxon>Streptomycetaceae</taxon>
        <taxon>Streptomyces</taxon>
    </lineage>
</organism>
<comment type="similarity">
    <text evidence="1">Belongs to the UDP-N-acetylglucosamine 2-epimerase family.</text>
</comment>
<dbReference type="Gene3D" id="3.40.50.2000">
    <property type="entry name" value="Glycogen Phosphorylase B"/>
    <property type="match status" value="2"/>
</dbReference>
<evidence type="ECO:0000313" key="3">
    <source>
        <dbReference type="EMBL" id="GGR13335.1"/>
    </source>
</evidence>
<evidence type="ECO:0000313" key="4">
    <source>
        <dbReference type="EMBL" id="QEV36458.1"/>
    </source>
</evidence>
<dbReference type="EC" id="5.1.3.14" evidence="4"/>
<dbReference type="RefSeq" id="WP_062760289.1">
    <property type="nucleotide sequence ID" value="NZ_BMSJ01000002.1"/>
</dbReference>
<dbReference type="GeneID" id="95458635"/>
<dbReference type="Proteomes" id="UP000642014">
    <property type="component" value="Unassembled WGS sequence"/>
</dbReference>
<evidence type="ECO:0000313" key="6">
    <source>
        <dbReference type="Proteomes" id="UP000642014"/>
    </source>
</evidence>
<feature type="domain" description="UDP-N-acetylglucosamine 2-epimerase" evidence="2">
    <location>
        <begin position="35"/>
        <end position="361"/>
    </location>
</feature>
<evidence type="ECO:0000256" key="1">
    <source>
        <dbReference type="RuleBase" id="RU003513"/>
    </source>
</evidence>
<dbReference type="EMBL" id="BMSJ01000002">
    <property type="protein sequence ID" value="GGR13335.1"/>
    <property type="molecule type" value="Genomic_DNA"/>
</dbReference>
<dbReference type="Proteomes" id="UP000326029">
    <property type="component" value="Chromosome"/>
</dbReference>
<dbReference type="SUPFAM" id="SSF53756">
    <property type="entry name" value="UDP-Glycosyltransferase/glycogen phosphorylase"/>
    <property type="match status" value="1"/>
</dbReference>
<dbReference type="GO" id="GO:0008761">
    <property type="term" value="F:UDP-N-acetylglucosamine 2-epimerase activity"/>
    <property type="evidence" value="ECO:0007669"/>
    <property type="project" value="UniProtKB-EC"/>
</dbReference>
<keyword evidence="1 4" id="KW-0413">Isomerase</keyword>
<dbReference type="CDD" id="cd03786">
    <property type="entry name" value="GTB_UDP-GlcNAc_2-Epimerase"/>
    <property type="match status" value="1"/>
</dbReference>
<dbReference type="Pfam" id="PF02350">
    <property type="entry name" value="Epimerase_2"/>
    <property type="match status" value="1"/>
</dbReference>
<reference evidence="4 5" key="2">
    <citation type="submission" date="2017-09" db="EMBL/GenBank/DDBJ databases">
        <authorList>
            <person name="Lee N."/>
            <person name="Cho B.-K."/>
        </authorList>
    </citation>
    <scope>NUCLEOTIDE SEQUENCE [LARGE SCALE GENOMIC DNA]</scope>
    <source>
        <strain evidence="4 5">ATCC 19740</strain>
    </source>
</reference>
<evidence type="ECO:0000313" key="5">
    <source>
        <dbReference type="Proteomes" id="UP000326029"/>
    </source>
</evidence>
<dbReference type="InterPro" id="IPR029767">
    <property type="entry name" value="WecB-like"/>
</dbReference>
<dbReference type="PANTHER" id="PTHR43174">
    <property type="entry name" value="UDP-N-ACETYLGLUCOSAMINE 2-EPIMERASE"/>
    <property type="match status" value="1"/>
</dbReference>
<dbReference type="EMBL" id="CP023693">
    <property type="protein sequence ID" value="QEV36458.1"/>
    <property type="molecule type" value="Genomic_DNA"/>
</dbReference>
<keyword evidence="5" id="KW-1185">Reference proteome</keyword>
<name>A0AAV4KCN5_9ACTN</name>
<dbReference type="PANTHER" id="PTHR43174:SF1">
    <property type="entry name" value="UDP-N-ACETYLGLUCOSAMINE 2-EPIMERASE"/>
    <property type="match status" value="1"/>
</dbReference>
<reference evidence="3" key="3">
    <citation type="submission" date="2023-08" db="EMBL/GenBank/DDBJ databases">
        <authorList>
            <person name="Sun Q."/>
            <person name="Ohkuma M."/>
        </authorList>
    </citation>
    <scope>NUCLEOTIDE SEQUENCE</scope>
    <source>
        <strain evidence="3">JCM 4205</strain>
    </source>
</reference>
<reference evidence="3 6" key="1">
    <citation type="journal article" date="2014" name="Int. J. Syst. Evol. Microbiol.">
        <title>Complete genome sequence of Corynebacterium casei LMG S-19264T (=DSM 44701T), isolated from a smear-ripened cheese.</title>
        <authorList>
            <consortium name="US DOE Joint Genome Institute (JGI-PGF)"/>
            <person name="Walter F."/>
            <person name="Albersmeier A."/>
            <person name="Kalinowski J."/>
            <person name="Ruckert C."/>
        </authorList>
    </citation>
    <scope>NUCLEOTIDE SEQUENCE [LARGE SCALE GENOMIC DNA]</scope>
    <source>
        <strain evidence="3 6">JCM 4205</strain>
    </source>
</reference>
<protein>
    <submittedName>
        <fullName evidence="3">UDP-N-acetyl glucosamine 2-epimerase</fullName>
    </submittedName>
    <submittedName>
        <fullName evidence="4">UDP-N-acetylglucosamine 2-epimerase (Non-hydrolyzing)</fullName>
        <ecNumber evidence="4">5.1.3.14</ecNumber>
    </submittedName>
</protein>